<keyword evidence="4" id="KW-0378">Hydrolase</keyword>
<dbReference type="PANTHER" id="PTHR30619:SF1">
    <property type="entry name" value="RECOMBINATION PROTEIN 2"/>
    <property type="match status" value="1"/>
</dbReference>
<dbReference type="Pfam" id="PF00753">
    <property type="entry name" value="Lactamase_B"/>
    <property type="match status" value="1"/>
</dbReference>
<evidence type="ECO:0000313" key="5">
    <source>
        <dbReference type="Proteomes" id="UP000250003"/>
    </source>
</evidence>
<sequence>MIKYKWKHLLTVLLLLSLCFTGCNTQEADRTEAPSSQQQNVVETSNPQKTGSLTVQYLDVGQGNAILAESEGHYMLIDGGARESSSFVVSYLKEQKVEKLDYLLISHFDEDHLAGAIGALHNFPVDTLLTPDYETDSAIYRSYEKAVNEKSYEAVHPKVGEKYTLGSAEFRIISPVSYGHEDENQDSVGMILENGENRFFIGGDIGLESEKEILAAGTDIQADVMLMNHHGSHVSREFFEQVAPSYCVISCGADNSYGHPRKDTMSLIKEKKTPVFRTDKQGTVILHSDGSQISSEQQPCQDYTPGQRGNSGGQDDKNESLELFNNSDAEHCDYVLNVHTKKIHKPDCGSVRQMGEKNRAYYKGDLQMLKDNGYTGCGSCNP</sequence>
<dbReference type="Proteomes" id="UP000250003">
    <property type="component" value="Chromosome"/>
</dbReference>
<feature type="compositionally biased region" description="Polar residues" evidence="1">
    <location>
        <begin position="289"/>
        <end position="301"/>
    </location>
</feature>
<feature type="domain" description="Metallo-beta-lactamase" evidence="3">
    <location>
        <begin position="62"/>
        <end position="253"/>
    </location>
</feature>
<dbReference type="SUPFAM" id="SSF57884">
    <property type="entry name" value="Ada DNA repair protein, N-terminal domain (N-Ada 10)"/>
    <property type="match status" value="1"/>
</dbReference>
<dbReference type="AlphaFoldDB" id="A0A2Z4UEY5"/>
<keyword evidence="5" id="KW-1185">Reference proteome</keyword>
<dbReference type="InterPro" id="IPR036866">
    <property type="entry name" value="RibonucZ/Hydroxyglut_hydro"/>
</dbReference>
<organism evidence="4 5">
    <name type="scientific">Blautia argi</name>
    <dbReference type="NCBI Taxonomy" id="1912897"/>
    <lineage>
        <taxon>Bacteria</taxon>
        <taxon>Bacillati</taxon>
        <taxon>Bacillota</taxon>
        <taxon>Clostridia</taxon>
        <taxon>Lachnospirales</taxon>
        <taxon>Lachnospiraceae</taxon>
        <taxon>Blautia</taxon>
    </lineage>
</organism>
<dbReference type="CDD" id="cd07731">
    <property type="entry name" value="ComA-like_MBL-fold"/>
    <property type="match status" value="1"/>
</dbReference>
<dbReference type="PANTHER" id="PTHR30619">
    <property type="entry name" value="DNA INTERNALIZATION/COMPETENCE PROTEIN COMEC/REC2"/>
    <property type="match status" value="1"/>
</dbReference>
<protein>
    <submittedName>
        <fullName evidence="4">MBL fold metallo-hydrolase</fullName>
    </submittedName>
</protein>
<feature type="region of interest" description="Disordered" evidence="1">
    <location>
        <begin position="289"/>
        <end position="320"/>
    </location>
</feature>
<dbReference type="InterPro" id="IPR035451">
    <property type="entry name" value="Ada-like_dom_sf"/>
</dbReference>
<dbReference type="SMART" id="SM00849">
    <property type="entry name" value="Lactamase_B"/>
    <property type="match status" value="1"/>
</dbReference>
<dbReference type="EMBL" id="CP030280">
    <property type="protein sequence ID" value="AWY99538.1"/>
    <property type="molecule type" value="Genomic_DNA"/>
</dbReference>
<feature type="chain" id="PRO_5016237493" evidence="2">
    <location>
        <begin position="29"/>
        <end position="382"/>
    </location>
</feature>
<reference evidence="5" key="1">
    <citation type="submission" date="2018-06" db="EMBL/GenBank/DDBJ databases">
        <title>Description of Blautia argi sp. nov., a new anaerobic isolated from dog feces.</title>
        <authorList>
            <person name="Chang Y.-H."/>
            <person name="Paek J."/>
            <person name="Shin Y."/>
        </authorList>
    </citation>
    <scope>NUCLEOTIDE SEQUENCE [LARGE SCALE GENOMIC DNA]</scope>
    <source>
        <strain evidence="5">KCTC 15426</strain>
    </source>
</reference>
<dbReference type="Gene3D" id="3.60.15.10">
    <property type="entry name" value="Ribonuclease Z/Hydroxyacylglutathione hydrolase-like"/>
    <property type="match status" value="1"/>
</dbReference>
<evidence type="ECO:0000256" key="1">
    <source>
        <dbReference type="SAM" id="MobiDB-lite"/>
    </source>
</evidence>
<dbReference type="InterPro" id="IPR052159">
    <property type="entry name" value="Competence_DNA_uptake"/>
</dbReference>
<proteinExistence type="predicted"/>
<evidence type="ECO:0000256" key="2">
    <source>
        <dbReference type="SAM" id="SignalP"/>
    </source>
</evidence>
<name>A0A2Z4UEY5_9FIRM</name>
<accession>A0A2Z4UEY5</accession>
<dbReference type="KEGG" id="blau:DQQ01_14320"/>
<evidence type="ECO:0000313" key="4">
    <source>
        <dbReference type="EMBL" id="AWY99538.1"/>
    </source>
</evidence>
<dbReference type="OrthoDB" id="9783680at2"/>
<dbReference type="Gene3D" id="3.40.10.10">
    <property type="entry name" value="DNA Methylphosphotriester Repair Domain"/>
    <property type="match status" value="1"/>
</dbReference>
<dbReference type="SUPFAM" id="SSF56281">
    <property type="entry name" value="Metallo-hydrolase/oxidoreductase"/>
    <property type="match status" value="1"/>
</dbReference>
<dbReference type="InterPro" id="IPR001279">
    <property type="entry name" value="Metallo-B-lactamas"/>
</dbReference>
<feature type="signal peptide" evidence="2">
    <location>
        <begin position="1"/>
        <end position="28"/>
    </location>
</feature>
<gene>
    <name evidence="4" type="ORF">DQQ01_14320</name>
</gene>
<dbReference type="GO" id="GO:0016787">
    <property type="term" value="F:hydrolase activity"/>
    <property type="evidence" value="ECO:0007669"/>
    <property type="project" value="UniProtKB-KW"/>
</dbReference>
<evidence type="ECO:0000259" key="3">
    <source>
        <dbReference type="SMART" id="SM00849"/>
    </source>
</evidence>
<dbReference type="InterPro" id="IPR035681">
    <property type="entry name" value="ComA-like_MBL"/>
</dbReference>
<keyword evidence="2" id="KW-0732">Signal</keyword>